<dbReference type="EMBL" id="ABXJ01000073">
    <property type="protein sequence ID" value="EEA90390.1"/>
    <property type="molecule type" value="Genomic_DNA"/>
</dbReference>
<feature type="region of interest" description="Disordered" evidence="1">
    <location>
        <begin position="1"/>
        <end position="34"/>
    </location>
</feature>
<evidence type="ECO:0000313" key="2">
    <source>
        <dbReference type="EMBL" id="EEA90390.1"/>
    </source>
</evidence>
<accession>B6GBC8</accession>
<dbReference type="HOGENOM" id="CLU_2154065_0_0_11"/>
<evidence type="ECO:0000256" key="1">
    <source>
        <dbReference type="SAM" id="MobiDB-lite"/>
    </source>
</evidence>
<reference evidence="2 3" key="1">
    <citation type="submission" date="2008-10" db="EMBL/GenBank/DDBJ databases">
        <title>Draft genome sequence of Collinsella stercoris (DSM 13279).</title>
        <authorList>
            <person name="Sudarsanam P."/>
            <person name="Ley R."/>
            <person name="Guruge J."/>
            <person name="Turnbaugh P.J."/>
            <person name="Mahowald M."/>
            <person name="Liep D."/>
            <person name="Gordon J."/>
        </authorList>
    </citation>
    <scope>NUCLEOTIDE SEQUENCE [LARGE SCALE GENOMIC DNA]</scope>
    <source>
        <strain evidence="2 3">DSM 13279</strain>
    </source>
</reference>
<sequence length="111" mass="12797">MTAPSGSVDTRRTRLGHKEIKRPHPAMRSYRFSSTEQPFKRLPWRIVVEIPLCRNAIPQNVRKRPRNSAPCFALTPPLQRRCFLHRQQHGSRAATTSAASCRRGQRASPRR</sequence>
<dbReference type="AlphaFoldDB" id="B6GBC8"/>
<reference evidence="2 3" key="2">
    <citation type="submission" date="2008-10" db="EMBL/GenBank/DDBJ databases">
        <authorList>
            <person name="Fulton L."/>
            <person name="Clifton S."/>
            <person name="Fulton B."/>
            <person name="Xu J."/>
            <person name="Minx P."/>
            <person name="Pepin K.H."/>
            <person name="Johnson M."/>
            <person name="Thiruvilangam P."/>
            <person name="Bhonagiri V."/>
            <person name="Nash W.E."/>
            <person name="Mardis E.R."/>
            <person name="Wilson R.K."/>
        </authorList>
    </citation>
    <scope>NUCLEOTIDE SEQUENCE [LARGE SCALE GENOMIC DNA]</scope>
    <source>
        <strain evidence="2 3">DSM 13279</strain>
    </source>
</reference>
<organism evidence="2 3">
    <name type="scientific">Collinsella stercoris DSM 13279</name>
    <dbReference type="NCBI Taxonomy" id="445975"/>
    <lineage>
        <taxon>Bacteria</taxon>
        <taxon>Bacillati</taxon>
        <taxon>Actinomycetota</taxon>
        <taxon>Coriobacteriia</taxon>
        <taxon>Coriobacteriales</taxon>
        <taxon>Coriobacteriaceae</taxon>
        <taxon>Collinsella</taxon>
    </lineage>
</organism>
<feature type="region of interest" description="Disordered" evidence="1">
    <location>
        <begin position="87"/>
        <end position="111"/>
    </location>
</feature>
<feature type="compositionally biased region" description="Basic and acidic residues" evidence="1">
    <location>
        <begin position="9"/>
        <end position="18"/>
    </location>
</feature>
<dbReference type="Proteomes" id="UP000003560">
    <property type="component" value="Unassembled WGS sequence"/>
</dbReference>
<keyword evidence="3" id="KW-1185">Reference proteome</keyword>
<evidence type="ECO:0000313" key="3">
    <source>
        <dbReference type="Proteomes" id="UP000003560"/>
    </source>
</evidence>
<dbReference type="STRING" id="445975.COLSTE_01387"/>
<gene>
    <name evidence="2" type="ORF">COLSTE_01387</name>
</gene>
<protein>
    <submittedName>
        <fullName evidence="2">Uncharacterized protein</fullName>
    </submittedName>
</protein>
<proteinExistence type="predicted"/>
<name>B6GBC8_9ACTN</name>
<comment type="caution">
    <text evidence="2">The sequence shown here is derived from an EMBL/GenBank/DDBJ whole genome shotgun (WGS) entry which is preliminary data.</text>
</comment>
<feature type="compositionally biased region" description="Low complexity" evidence="1">
    <location>
        <begin position="91"/>
        <end position="102"/>
    </location>
</feature>